<dbReference type="AlphaFoldDB" id="A0AAW1X8K9"/>
<accession>A0AAW1X8K9</accession>
<protein>
    <submittedName>
        <fullName evidence="1">Uncharacterized protein</fullName>
    </submittedName>
</protein>
<dbReference type="Proteomes" id="UP001457282">
    <property type="component" value="Unassembled WGS sequence"/>
</dbReference>
<sequence>MTSFVFWGAPTFVCGHFCYLHAFGDPTESGRSYLRLQRSGFFKSPSTIFRHNFNDSTDKVSLDRIASFLRLDELNPDAIENLPRGSSGTAIEIRDANFSWDLSSPTQH</sequence>
<comment type="caution">
    <text evidence="1">The sequence shown here is derived from an EMBL/GenBank/DDBJ whole genome shotgun (WGS) entry which is preliminary data.</text>
</comment>
<evidence type="ECO:0000313" key="1">
    <source>
        <dbReference type="EMBL" id="KAK9932353.1"/>
    </source>
</evidence>
<keyword evidence="2" id="KW-1185">Reference proteome</keyword>
<evidence type="ECO:0000313" key="2">
    <source>
        <dbReference type="Proteomes" id="UP001457282"/>
    </source>
</evidence>
<proteinExistence type="predicted"/>
<gene>
    <name evidence="1" type="ORF">M0R45_019593</name>
</gene>
<organism evidence="1 2">
    <name type="scientific">Rubus argutus</name>
    <name type="common">Southern blackberry</name>
    <dbReference type="NCBI Taxonomy" id="59490"/>
    <lineage>
        <taxon>Eukaryota</taxon>
        <taxon>Viridiplantae</taxon>
        <taxon>Streptophyta</taxon>
        <taxon>Embryophyta</taxon>
        <taxon>Tracheophyta</taxon>
        <taxon>Spermatophyta</taxon>
        <taxon>Magnoliopsida</taxon>
        <taxon>eudicotyledons</taxon>
        <taxon>Gunneridae</taxon>
        <taxon>Pentapetalae</taxon>
        <taxon>rosids</taxon>
        <taxon>fabids</taxon>
        <taxon>Rosales</taxon>
        <taxon>Rosaceae</taxon>
        <taxon>Rosoideae</taxon>
        <taxon>Rosoideae incertae sedis</taxon>
        <taxon>Rubus</taxon>
    </lineage>
</organism>
<reference evidence="1 2" key="1">
    <citation type="journal article" date="2023" name="G3 (Bethesda)">
        <title>A chromosome-length genome assembly and annotation of blackberry (Rubus argutus, cv. 'Hillquist').</title>
        <authorList>
            <person name="Bruna T."/>
            <person name="Aryal R."/>
            <person name="Dudchenko O."/>
            <person name="Sargent D.J."/>
            <person name="Mead D."/>
            <person name="Buti M."/>
            <person name="Cavallini A."/>
            <person name="Hytonen T."/>
            <person name="Andres J."/>
            <person name="Pham M."/>
            <person name="Weisz D."/>
            <person name="Mascagni F."/>
            <person name="Usai G."/>
            <person name="Natali L."/>
            <person name="Bassil N."/>
            <person name="Fernandez G.E."/>
            <person name="Lomsadze A."/>
            <person name="Armour M."/>
            <person name="Olukolu B."/>
            <person name="Poorten T."/>
            <person name="Britton C."/>
            <person name="Davik J."/>
            <person name="Ashrafi H."/>
            <person name="Aiden E.L."/>
            <person name="Borodovsky M."/>
            <person name="Worthington M."/>
        </authorList>
    </citation>
    <scope>NUCLEOTIDE SEQUENCE [LARGE SCALE GENOMIC DNA]</scope>
    <source>
        <strain evidence="1">PI 553951</strain>
    </source>
</reference>
<name>A0AAW1X8K9_RUBAR</name>
<dbReference type="EMBL" id="JBEDUW010000004">
    <property type="protein sequence ID" value="KAK9932353.1"/>
    <property type="molecule type" value="Genomic_DNA"/>
</dbReference>